<dbReference type="AlphaFoldDB" id="A0A7W7R281"/>
<reference evidence="3 4" key="1">
    <citation type="submission" date="2020-08" db="EMBL/GenBank/DDBJ databases">
        <title>Sequencing the genomes of 1000 actinobacteria strains.</title>
        <authorList>
            <person name="Klenk H.-P."/>
        </authorList>
    </citation>
    <scope>NUCLEOTIDE SEQUENCE [LARGE SCALE GENOMIC DNA]</scope>
    <source>
        <strain evidence="3 4">DSM 41654</strain>
    </source>
</reference>
<proteinExistence type="predicted"/>
<name>A0A7W7R281_KITKI</name>
<accession>A0A7W7R281</accession>
<dbReference type="CDD" id="cd19531">
    <property type="entry name" value="LCL_NRPS-like"/>
    <property type="match status" value="1"/>
</dbReference>
<evidence type="ECO:0000256" key="1">
    <source>
        <dbReference type="SAM" id="MobiDB-lite"/>
    </source>
</evidence>
<feature type="compositionally biased region" description="Basic and acidic residues" evidence="1">
    <location>
        <begin position="445"/>
        <end position="455"/>
    </location>
</feature>
<feature type="compositionally biased region" description="Low complexity" evidence="1">
    <location>
        <begin position="432"/>
        <end position="442"/>
    </location>
</feature>
<comment type="caution">
    <text evidence="3">The sequence shown here is derived from an EMBL/GenBank/DDBJ whole genome shotgun (WGS) entry which is preliminary data.</text>
</comment>
<dbReference type="Pfam" id="PF00668">
    <property type="entry name" value="Condensation"/>
    <property type="match status" value="1"/>
</dbReference>
<dbReference type="PANTHER" id="PTHR45527">
    <property type="entry name" value="NONRIBOSOMAL PEPTIDE SYNTHETASE"/>
    <property type="match status" value="1"/>
</dbReference>
<feature type="region of interest" description="Disordered" evidence="1">
    <location>
        <begin position="432"/>
        <end position="455"/>
    </location>
</feature>
<dbReference type="GO" id="GO:0003824">
    <property type="term" value="F:catalytic activity"/>
    <property type="evidence" value="ECO:0007669"/>
    <property type="project" value="InterPro"/>
</dbReference>
<dbReference type="Proteomes" id="UP000540506">
    <property type="component" value="Unassembled WGS sequence"/>
</dbReference>
<dbReference type="GO" id="GO:0031177">
    <property type="term" value="F:phosphopantetheine binding"/>
    <property type="evidence" value="ECO:0007669"/>
    <property type="project" value="TreeGrafter"/>
</dbReference>
<dbReference type="GO" id="GO:0043041">
    <property type="term" value="P:amino acid activation for nonribosomal peptide biosynthetic process"/>
    <property type="evidence" value="ECO:0007669"/>
    <property type="project" value="TreeGrafter"/>
</dbReference>
<dbReference type="EMBL" id="JACHJV010000001">
    <property type="protein sequence ID" value="MBB4923456.1"/>
    <property type="molecule type" value="Genomic_DNA"/>
</dbReference>
<dbReference type="RefSeq" id="WP_184935464.1">
    <property type="nucleotide sequence ID" value="NZ_JACHJV010000001.1"/>
</dbReference>
<evidence type="ECO:0000313" key="3">
    <source>
        <dbReference type="EMBL" id="MBB4923456.1"/>
    </source>
</evidence>
<gene>
    <name evidence="3" type="ORF">FHR34_002449</name>
</gene>
<protein>
    <recommendedName>
        <fullName evidence="2">Condensation domain-containing protein</fullName>
    </recommendedName>
</protein>
<evidence type="ECO:0000313" key="4">
    <source>
        <dbReference type="Proteomes" id="UP000540506"/>
    </source>
</evidence>
<dbReference type="Gene3D" id="3.30.559.30">
    <property type="entry name" value="Nonribosomal peptide synthetase, condensation domain"/>
    <property type="match status" value="1"/>
</dbReference>
<dbReference type="InterPro" id="IPR023213">
    <property type="entry name" value="CAT-like_dom_sf"/>
</dbReference>
<organism evidence="3 4">
    <name type="scientific">Kitasatospora kifunensis</name>
    <name type="common">Streptomyces kifunensis</name>
    <dbReference type="NCBI Taxonomy" id="58351"/>
    <lineage>
        <taxon>Bacteria</taxon>
        <taxon>Bacillati</taxon>
        <taxon>Actinomycetota</taxon>
        <taxon>Actinomycetes</taxon>
        <taxon>Kitasatosporales</taxon>
        <taxon>Streptomycetaceae</taxon>
        <taxon>Kitasatospora</taxon>
    </lineage>
</organism>
<dbReference type="SUPFAM" id="SSF52777">
    <property type="entry name" value="CoA-dependent acyltransferases"/>
    <property type="match status" value="2"/>
</dbReference>
<dbReference type="GO" id="GO:0008610">
    <property type="term" value="P:lipid biosynthetic process"/>
    <property type="evidence" value="ECO:0007669"/>
    <property type="project" value="UniProtKB-ARBA"/>
</dbReference>
<sequence length="455" mass="50170">MVLAGLVAASVGQEALWFIDQLNGGSPQYSMVFAFRFRGDLNVPALEWGLNQVIARHGVLRTTFVDVNGRPQQKISDELVVKLSPEVVQDGDEAVQRRLRQEGDRSFDLQAGPLFRAGLLRPADRDHVLVLTAHHVIFDGHSLDLLMDELREFYTAAVDGGTAAVEPTVGQYADFAAAEREWLNSAECKAQLNFWRRTLDGVKPLELPTARQRSEASAVAGGTIMFKVPGEDVSDLGGLLKAMRVTPFMFMLAVYHVTLARMSGQRDIVVGSPMANRNELALLRSIGYFVNTVALRIDSADDRTFRDVLNRVRGVSLDAYENKDYPFAQLAAQLGPRRSGKQSSLFEVVFSFETVAMDTDTWPGLEVEPIDTDEGTSKFDMIFSILSVGGCFEGSIVFSTALFDQRAMESLAADFVTTLRQVVKNPDTELSELLSTTPTPSDQRLLTRDRTAPPA</sequence>
<keyword evidence="4" id="KW-1185">Reference proteome</keyword>
<evidence type="ECO:0000259" key="2">
    <source>
        <dbReference type="Pfam" id="PF00668"/>
    </source>
</evidence>
<dbReference type="PANTHER" id="PTHR45527:SF1">
    <property type="entry name" value="FATTY ACID SYNTHASE"/>
    <property type="match status" value="1"/>
</dbReference>
<dbReference type="GO" id="GO:0005737">
    <property type="term" value="C:cytoplasm"/>
    <property type="evidence" value="ECO:0007669"/>
    <property type="project" value="TreeGrafter"/>
</dbReference>
<feature type="domain" description="Condensation" evidence="2">
    <location>
        <begin position="9"/>
        <end position="438"/>
    </location>
</feature>
<dbReference type="GO" id="GO:0044550">
    <property type="term" value="P:secondary metabolite biosynthetic process"/>
    <property type="evidence" value="ECO:0007669"/>
    <property type="project" value="TreeGrafter"/>
</dbReference>
<dbReference type="Gene3D" id="3.30.559.10">
    <property type="entry name" value="Chloramphenicol acetyltransferase-like domain"/>
    <property type="match status" value="1"/>
</dbReference>
<dbReference type="InterPro" id="IPR001242">
    <property type="entry name" value="Condensation_dom"/>
</dbReference>